<dbReference type="InterPro" id="IPR001128">
    <property type="entry name" value="Cyt_P450"/>
</dbReference>
<accession>A0A381YQ36</accession>
<organism evidence="2">
    <name type="scientific">marine metagenome</name>
    <dbReference type="NCBI Taxonomy" id="408172"/>
    <lineage>
        <taxon>unclassified sequences</taxon>
        <taxon>metagenomes</taxon>
        <taxon>ecological metagenomes</taxon>
    </lineage>
</organism>
<dbReference type="EMBL" id="UINC01018679">
    <property type="protein sequence ID" value="SVA78663.1"/>
    <property type="molecule type" value="Genomic_DNA"/>
</dbReference>
<dbReference type="InterPro" id="IPR036396">
    <property type="entry name" value="Cyt_P450_sf"/>
</dbReference>
<dbReference type="SUPFAM" id="SSF48264">
    <property type="entry name" value="Cytochrome P450"/>
    <property type="match status" value="1"/>
</dbReference>
<proteinExistence type="inferred from homology"/>
<protein>
    <recommendedName>
        <fullName evidence="3">Cytochrome P450</fullName>
    </recommendedName>
</protein>
<gene>
    <name evidence="2" type="ORF">METZ01_LOCUS131517</name>
</gene>
<sequence length="402" mass="46917">VTKFETSDYQTIKKALVNRDLKQALYDEGKVIMEGVLLTLHGQEHHQRRKLEHKVFQRDFFKYYEHELFPKTLEETIFPFLKNGSADLIDFGYRITMNLTADFAGIDRFKKTPEETENLLTLVKIFSQGATLVHSKRPHDEVNMEVTEALGVFEEKFLIPSKNRRLKILKQFNDKKVNEDDLPRDVLTVLLRNVDGINLDDDLIKREIAFYLQAGSHSTANSMVHALHEIFEWMEKHPEDKEKIYNDPIFLQRCVHESMRLHPASPVAWRKPTCPIELDKEIRMNQDDLLIMDLHTANRDKEIFGIDAEEFNPYRKLDPNQSIWGLTFGIGLHLCFGRDLDGGLIPDEKTLPKKHQYGIVTLLVRKLIENKVRLDPDNKPLKDLNTERPNWGSYPVLFGEKK</sequence>
<name>A0A381YQ36_9ZZZZ</name>
<dbReference type="CDD" id="cd00302">
    <property type="entry name" value="cytochrome_P450"/>
    <property type="match status" value="1"/>
</dbReference>
<dbReference type="PROSITE" id="PS00086">
    <property type="entry name" value="CYTOCHROME_P450"/>
    <property type="match status" value="1"/>
</dbReference>
<dbReference type="Pfam" id="PF00067">
    <property type="entry name" value="p450"/>
    <property type="match status" value="1"/>
</dbReference>
<dbReference type="PANTHER" id="PTHR46696">
    <property type="entry name" value="P450, PUTATIVE (EUROFUNG)-RELATED"/>
    <property type="match status" value="1"/>
</dbReference>
<comment type="similarity">
    <text evidence="1">Belongs to the cytochrome P450 family.</text>
</comment>
<feature type="non-terminal residue" evidence="2">
    <location>
        <position position="1"/>
    </location>
</feature>
<dbReference type="GO" id="GO:0016705">
    <property type="term" value="F:oxidoreductase activity, acting on paired donors, with incorporation or reduction of molecular oxygen"/>
    <property type="evidence" value="ECO:0007669"/>
    <property type="project" value="InterPro"/>
</dbReference>
<dbReference type="PANTHER" id="PTHR46696:SF1">
    <property type="entry name" value="CYTOCHROME P450 YJIB-RELATED"/>
    <property type="match status" value="1"/>
</dbReference>
<evidence type="ECO:0000256" key="1">
    <source>
        <dbReference type="ARBA" id="ARBA00010617"/>
    </source>
</evidence>
<dbReference type="InterPro" id="IPR017972">
    <property type="entry name" value="Cyt_P450_CS"/>
</dbReference>
<dbReference type="GO" id="GO:0004497">
    <property type="term" value="F:monooxygenase activity"/>
    <property type="evidence" value="ECO:0007669"/>
    <property type="project" value="InterPro"/>
</dbReference>
<reference evidence="2" key="1">
    <citation type="submission" date="2018-05" db="EMBL/GenBank/DDBJ databases">
        <authorList>
            <person name="Lanie J.A."/>
            <person name="Ng W.-L."/>
            <person name="Kazmierczak K.M."/>
            <person name="Andrzejewski T.M."/>
            <person name="Davidsen T.M."/>
            <person name="Wayne K.J."/>
            <person name="Tettelin H."/>
            <person name="Glass J.I."/>
            <person name="Rusch D."/>
            <person name="Podicherti R."/>
            <person name="Tsui H.-C.T."/>
            <person name="Winkler M.E."/>
        </authorList>
    </citation>
    <scope>NUCLEOTIDE SEQUENCE</scope>
</reference>
<dbReference type="GO" id="GO:0005506">
    <property type="term" value="F:iron ion binding"/>
    <property type="evidence" value="ECO:0007669"/>
    <property type="project" value="InterPro"/>
</dbReference>
<dbReference type="GO" id="GO:0020037">
    <property type="term" value="F:heme binding"/>
    <property type="evidence" value="ECO:0007669"/>
    <property type="project" value="InterPro"/>
</dbReference>
<evidence type="ECO:0000313" key="2">
    <source>
        <dbReference type="EMBL" id="SVA78663.1"/>
    </source>
</evidence>
<dbReference type="AlphaFoldDB" id="A0A381YQ36"/>
<dbReference type="Gene3D" id="1.10.630.10">
    <property type="entry name" value="Cytochrome P450"/>
    <property type="match status" value="1"/>
</dbReference>
<evidence type="ECO:0008006" key="3">
    <source>
        <dbReference type="Google" id="ProtNLM"/>
    </source>
</evidence>